<gene>
    <name evidence="6" type="ORF">PFISCL1PPCAC_1612</name>
</gene>
<evidence type="ECO:0000313" key="6">
    <source>
        <dbReference type="EMBL" id="GMT10315.1"/>
    </source>
</evidence>
<comment type="caution">
    <text evidence="6">The sequence shown here is derived from an EMBL/GenBank/DDBJ whole genome shotgun (WGS) entry which is preliminary data.</text>
</comment>
<dbReference type="Proteomes" id="UP001432322">
    <property type="component" value="Unassembled WGS sequence"/>
</dbReference>
<protein>
    <recommendedName>
        <fullName evidence="5">JmjC domain-containing protein</fullName>
    </recommendedName>
</protein>
<dbReference type="GO" id="GO:0071558">
    <property type="term" value="F:histone H3K27me2/H3K27me3 demethylase activity"/>
    <property type="evidence" value="ECO:0007669"/>
    <property type="project" value="TreeGrafter"/>
</dbReference>
<evidence type="ECO:0000256" key="4">
    <source>
        <dbReference type="SAM" id="MobiDB-lite"/>
    </source>
</evidence>
<accession>A0AAV5UVY7</accession>
<dbReference type="SMART" id="SM00558">
    <property type="entry name" value="JmjC"/>
    <property type="match status" value="1"/>
</dbReference>
<dbReference type="PANTHER" id="PTHR14017:SF1">
    <property type="entry name" value="LD02225P"/>
    <property type="match status" value="1"/>
</dbReference>
<evidence type="ECO:0000256" key="3">
    <source>
        <dbReference type="ARBA" id="ARBA00034483"/>
    </source>
</evidence>
<dbReference type="GO" id="GO:0000978">
    <property type="term" value="F:RNA polymerase II cis-regulatory region sequence-specific DNA binding"/>
    <property type="evidence" value="ECO:0007669"/>
    <property type="project" value="TreeGrafter"/>
</dbReference>
<dbReference type="Gene3D" id="2.60.120.650">
    <property type="entry name" value="Cupin"/>
    <property type="match status" value="1"/>
</dbReference>
<feature type="region of interest" description="Disordered" evidence="4">
    <location>
        <begin position="215"/>
        <end position="239"/>
    </location>
</feature>
<dbReference type="GO" id="GO:0044666">
    <property type="term" value="C:MLL3/4 complex"/>
    <property type="evidence" value="ECO:0007669"/>
    <property type="project" value="TreeGrafter"/>
</dbReference>
<evidence type="ECO:0000313" key="7">
    <source>
        <dbReference type="Proteomes" id="UP001432322"/>
    </source>
</evidence>
<organism evidence="6 7">
    <name type="scientific">Pristionchus fissidentatus</name>
    <dbReference type="NCBI Taxonomy" id="1538716"/>
    <lineage>
        <taxon>Eukaryota</taxon>
        <taxon>Metazoa</taxon>
        <taxon>Ecdysozoa</taxon>
        <taxon>Nematoda</taxon>
        <taxon>Chromadorea</taxon>
        <taxon>Rhabditida</taxon>
        <taxon>Rhabditina</taxon>
        <taxon>Diplogasteromorpha</taxon>
        <taxon>Diplogasteroidea</taxon>
        <taxon>Neodiplogasteridae</taxon>
        <taxon>Pristionchus</taxon>
    </lineage>
</organism>
<feature type="domain" description="JmjC" evidence="5">
    <location>
        <begin position="262"/>
        <end position="398"/>
    </location>
</feature>
<evidence type="ECO:0000259" key="5">
    <source>
        <dbReference type="PROSITE" id="PS51184"/>
    </source>
</evidence>
<dbReference type="EMBL" id="BTSY01000001">
    <property type="protein sequence ID" value="GMT10315.1"/>
    <property type="molecule type" value="Genomic_DNA"/>
</dbReference>
<keyword evidence="2" id="KW-0539">Nucleus</keyword>
<dbReference type="PANTHER" id="PTHR14017">
    <property type="entry name" value="LYSINE-SPECIFIC DEMETHYLASE"/>
    <property type="match status" value="1"/>
</dbReference>
<dbReference type="AlphaFoldDB" id="A0AAV5UVY7"/>
<evidence type="ECO:0000256" key="1">
    <source>
        <dbReference type="ARBA" id="ARBA00004123"/>
    </source>
</evidence>
<dbReference type="Pfam" id="PF02373">
    <property type="entry name" value="JmjC"/>
    <property type="match status" value="1"/>
</dbReference>
<dbReference type="InterPro" id="IPR051630">
    <property type="entry name" value="Corepressor-Demethylase"/>
</dbReference>
<evidence type="ECO:0000256" key="2">
    <source>
        <dbReference type="ARBA" id="ARBA00023242"/>
    </source>
</evidence>
<dbReference type="PROSITE" id="PS51184">
    <property type="entry name" value="JMJC"/>
    <property type="match status" value="1"/>
</dbReference>
<sequence>MKAYFAKKALLNSWSTPIGRRGMVEIVPPDLRPSRDLLPPPLSLLSEMAIPSDLSAKAIYNLSCLRLPDPFNSSHFNPSSFIPLYDETTAPPSIPIPPPVTDEEELHPDVPMYLVGSTYDVKEMEEFCGRHPICILRAKEGEGSLFNINLDLFSTVNLLSIAPDHPVEVRQQPRQDPDYYNVDKKSGMPTWRFKSAKFDKDLTLTEHAAYQEKCHQREQAVKDEEKKSKQAEDDGIPRKKRKIYEPKTLRFGTNVDLSTEEMFKRHRKELKKMPSFCGVNRPNDMLRHVGYQVLGMNTVQVYLKVGGARTPAHIENNCIGSVNINVGPGECEWFGVDYKYWSVIDNELKEQDIDFLSDSWWPNYVDLTKKLGVPTYRFNQKVGDVVVVGPGCVHWVQS</sequence>
<dbReference type="SUPFAM" id="SSF51197">
    <property type="entry name" value="Clavaminate synthase-like"/>
    <property type="match status" value="1"/>
</dbReference>
<feature type="non-terminal residue" evidence="6">
    <location>
        <position position="398"/>
    </location>
</feature>
<reference evidence="6" key="1">
    <citation type="submission" date="2023-10" db="EMBL/GenBank/DDBJ databases">
        <title>Genome assembly of Pristionchus species.</title>
        <authorList>
            <person name="Yoshida K."/>
            <person name="Sommer R.J."/>
        </authorList>
    </citation>
    <scope>NUCLEOTIDE SEQUENCE</scope>
    <source>
        <strain evidence="6">RS5133</strain>
    </source>
</reference>
<comment type="similarity">
    <text evidence="3">Belongs to the UTX family.</text>
</comment>
<proteinExistence type="inferred from homology"/>
<dbReference type="GO" id="GO:0031490">
    <property type="term" value="F:chromatin DNA binding"/>
    <property type="evidence" value="ECO:0007669"/>
    <property type="project" value="TreeGrafter"/>
</dbReference>
<comment type="subcellular location">
    <subcellularLocation>
        <location evidence="1">Nucleus</location>
    </subcellularLocation>
</comment>
<keyword evidence="7" id="KW-1185">Reference proteome</keyword>
<name>A0AAV5UVY7_9BILA</name>
<dbReference type="GO" id="GO:0010468">
    <property type="term" value="P:regulation of gene expression"/>
    <property type="evidence" value="ECO:0007669"/>
    <property type="project" value="TreeGrafter"/>
</dbReference>
<dbReference type="InterPro" id="IPR003347">
    <property type="entry name" value="JmjC_dom"/>
</dbReference>